<reference evidence="2" key="1">
    <citation type="submission" date="2012-06" db="EMBL/GenBank/DDBJ databases">
        <title>The complete genome of Flexibacter litoralis DSM 6794.</title>
        <authorList>
            <person name="Lucas S."/>
            <person name="Copeland A."/>
            <person name="Lapidus A."/>
            <person name="Glavina del Rio T."/>
            <person name="Dalin E."/>
            <person name="Tice H."/>
            <person name="Bruce D."/>
            <person name="Goodwin L."/>
            <person name="Pitluck S."/>
            <person name="Peters L."/>
            <person name="Ovchinnikova G."/>
            <person name="Lu M."/>
            <person name="Kyrpides N."/>
            <person name="Mavromatis K."/>
            <person name="Ivanova N."/>
            <person name="Brettin T."/>
            <person name="Detter J.C."/>
            <person name="Han C."/>
            <person name="Larimer F."/>
            <person name="Land M."/>
            <person name="Hauser L."/>
            <person name="Markowitz V."/>
            <person name="Cheng J.-F."/>
            <person name="Hugenholtz P."/>
            <person name="Woyke T."/>
            <person name="Wu D."/>
            <person name="Spring S."/>
            <person name="Lang E."/>
            <person name="Kopitz M."/>
            <person name="Brambilla E."/>
            <person name="Klenk H.-P."/>
            <person name="Eisen J.A."/>
        </authorList>
    </citation>
    <scope>NUCLEOTIDE SEQUENCE [LARGE SCALE GENOMIC DNA]</scope>
    <source>
        <strain evidence="2">ATCC 23117 / DSM 6794 / NBRC 15988 / NCIMB 1366 / Sio-4</strain>
    </source>
</reference>
<dbReference type="EMBL" id="CP003345">
    <property type="protein sequence ID" value="AFM05491.1"/>
    <property type="molecule type" value="Genomic_DNA"/>
</dbReference>
<dbReference type="eggNOG" id="ENOG5033MF6">
    <property type="taxonomic scope" value="Bacteria"/>
</dbReference>
<dbReference type="HOGENOM" id="CLU_1719075_0_0_10"/>
<dbReference type="OrthoDB" id="1431262at2"/>
<dbReference type="STRING" id="880071.Fleli_3155"/>
<proteinExistence type="predicted"/>
<protein>
    <submittedName>
        <fullName evidence="1">Uncharacterized protein</fullName>
    </submittedName>
</protein>
<evidence type="ECO:0000313" key="2">
    <source>
        <dbReference type="Proteomes" id="UP000006054"/>
    </source>
</evidence>
<dbReference type="Proteomes" id="UP000006054">
    <property type="component" value="Chromosome"/>
</dbReference>
<organism evidence="1 2">
    <name type="scientific">Bernardetia litoralis (strain ATCC 23117 / DSM 6794 / NBRC 15988 / NCIMB 1366 / Fx l1 / Sio-4)</name>
    <name type="common">Flexibacter litoralis</name>
    <dbReference type="NCBI Taxonomy" id="880071"/>
    <lineage>
        <taxon>Bacteria</taxon>
        <taxon>Pseudomonadati</taxon>
        <taxon>Bacteroidota</taxon>
        <taxon>Cytophagia</taxon>
        <taxon>Cytophagales</taxon>
        <taxon>Bernardetiaceae</taxon>
        <taxon>Bernardetia</taxon>
    </lineage>
</organism>
<keyword evidence="2" id="KW-1185">Reference proteome</keyword>
<accession>I4ANF6</accession>
<dbReference type="AlphaFoldDB" id="I4ANF6"/>
<dbReference type="RefSeq" id="WP_014798922.1">
    <property type="nucleotide sequence ID" value="NC_018018.1"/>
</dbReference>
<sequence length="148" mass="17641">MNIFKAIFGRNKKIIEDKFFGETQIHKLKNNNFIFSSERYFSPTKKNIRISIEGNELGNLNFANSFFEKIENSYQEVIDAVTPILEDTFQNWKEDFRIIDFHKEFQPIYLYLPTQNDWEIIFETIHDPNHQFTVNMSNMTAKEINTDG</sequence>
<name>I4ANF6_BERLS</name>
<dbReference type="KEGG" id="fli:Fleli_3155"/>
<evidence type="ECO:0000313" key="1">
    <source>
        <dbReference type="EMBL" id="AFM05491.1"/>
    </source>
</evidence>
<gene>
    <name evidence="1" type="ordered locus">Fleli_3155</name>
</gene>